<dbReference type="InterPro" id="IPR010619">
    <property type="entry name" value="ThrE-like_N"/>
</dbReference>
<evidence type="ECO:0000259" key="3">
    <source>
        <dbReference type="Pfam" id="PF06738"/>
    </source>
</evidence>
<feature type="domain" description="Threonine/serine exporter-like N-terminal" evidence="3">
    <location>
        <begin position="35"/>
        <end position="272"/>
    </location>
</feature>
<evidence type="ECO:0000256" key="1">
    <source>
        <dbReference type="ARBA" id="ARBA00034125"/>
    </source>
</evidence>
<keyword evidence="5" id="KW-1185">Reference proteome</keyword>
<keyword evidence="2" id="KW-0472">Membrane</keyword>
<evidence type="ECO:0000256" key="2">
    <source>
        <dbReference type="SAM" id="Phobius"/>
    </source>
</evidence>
<keyword evidence="2" id="KW-0812">Transmembrane</keyword>
<dbReference type="AlphaFoldDB" id="A0A5N0TEE9"/>
<gene>
    <name evidence="4" type="ORF">F6B40_09940</name>
</gene>
<comment type="similarity">
    <text evidence="1">Belongs to the ThrE exporter (TC 2.A.79) family.</text>
</comment>
<proteinExistence type="inferred from homology"/>
<feature type="transmembrane region" description="Helical" evidence="2">
    <location>
        <begin position="338"/>
        <end position="357"/>
    </location>
</feature>
<feature type="transmembrane region" description="Helical" evidence="2">
    <location>
        <begin position="252"/>
        <end position="274"/>
    </location>
</feature>
<dbReference type="RefSeq" id="WP_150893560.1">
    <property type="nucleotide sequence ID" value="NZ_VYUY01000012.1"/>
</dbReference>
<dbReference type="GO" id="GO:0022857">
    <property type="term" value="F:transmembrane transporter activity"/>
    <property type="evidence" value="ECO:0007669"/>
    <property type="project" value="InterPro"/>
</dbReference>
<dbReference type="InterPro" id="IPR051361">
    <property type="entry name" value="ThrE/Ser_Exporter"/>
</dbReference>
<feature type="transmembrane region" description="Helical" evidence="2">
    <location>
        <begin position="220"/>
        <end position="240"/>
    </location>
</feature>
<feature type="transmembrane region" description="Helical" evidence="2">
    <location>
        <begin position="364"/>
        <end position="385"/>
    </location>
</feature>
<dbReference type="Pfam" id="PF06738">
    <property type="entry name" value="ThrE"/>
    <property type="match status" value="1"/>
</dbReference>
<accession>A0A5N0TEE9</accession>
<evidence type="ECO:0000313" key="5">
    <source>
        <dbReference type="Proteomes" id="UP000326838"/>
    </source>
</evidence>
<feature type="transmembrane region" description="Helical" evidence="2">
    <location>
        <begin position="397"/>
        <end position="418"/>
    </location>
</feature>
<feature type="transmembrane region" description="Helical" evidence="2">
    <location>
        <begin position="138"/>
        <end position="158"/>
    </location>
</feature>
<organism evidence="4 5">
    <name type="scientific">Microbacterium caowuchunii</name>
    <dbReference type="NCBI Taxonomy" id="2614638"/>
    <lineage>
        <taxon>Bacteria</taxon>
        <taxon>Bacillati</taxon>
        <taxon>Actinomycetota</taxon>
        <taxon>Actinomycetes</taxon>
        <taxon>Micrococcales</taxon>
        <taxon>Microbacteriaceae</taxon>
        <taxon>Microbacterium</taxon>
    </lineage>
</organism>
<feature type="transmembrane region" description="Helical" evidence="2">
    <location>
        <begin position="188"/>
        <end position="208"/>
    </location>
</feature>
<dbReference type="EMBL" id="VYUY01000012">
    <property type="protein sequence ID" value="KAA9133008.1"/>
    <property type="molecule type" value="Genomic_DNA"/>
</dbReference>
<name>A0A5N0TEE9_9MICO</name>
<feature type="transmembrane region" description="Helical" evidence="2">
    <location>
        <begin position="164"/>
        <end position="181"/>
    </location>
</feature>
<dbReference type="PANTHER" id="PTHR31082:SF4">
    <property type="entry name" value="PHEROMONE-REGULATED MEMBRANE PROTEIN 10"/>
    <property type="match status" value="1"/>
</dbReference>
<feature type="transmembrane region" description="Helical" evidence="2">
    <location>
        <begin position="312"/>
        <end position="332"/>
    </location>
</feature>
<protein>
    <submittedName>
        <fullName evidence="4">Threonine/serine exporter family protein</fullName>
    </submittedName>
</protein>
<dbReference type="PANTHER" id="PTHR31082">
    <property type="entry name" value="PHEROMONE-REGULATED MEMBRANE PROTEIN 10"/>
    <property type="match status" value="1"/>
</dbReference>
<feature type="transmembrane region" description="Helical" evidence="2">
    <location>
        <begin position="286"/>
        <end position="305"/>
    </location>
</feature>
<keyword evidence="2" id="KW-1133">Transmembrane helix</keyword>
<comment type="caution">
    <text evidence="4">The sequence shown here is derived from an EMBL/GenBank/DDBJ whole genome shotgun (WGS) entry which is preliminary data.</text>
</comment>
<sequence length="443" mass="46142">MSGLIDRVRAALRVVRSTTPGPPEAGPGAGVPEMLGELGAGLLASSLATSDVQETLQQLAERYEQPALRVFVLPTLVMVEDPTSTPLQTAIFPAEQTPLRLDQSAAVERLVRRAFQERVTTADVVATMRRITSDPPRFGPVLSVVGYTLLTIGFGMVLNPTVTALPVYLVLGIVVGTIVLLGSRFATLSLILPVFTAFAVTLLISLLVRPLVHDDVLRLVAPSLVSFLPGLTMTIAAVELTSGQMIAGASRLVYGVARLALLAFGVYAGITVAGEPTVTGPSPEQLGGWAPWVGIVLVGVGYYLFSSAPPRSFIWILYALLVAYSAQLLGNLLTGPQLSGLIGAVIVVPAVYLVGHFRAAPSTGIMLTCAYWLLVPGAIGFIGLSEAASGSSGASSTILQTFGSLIAIAIGMVIGAGLSRDVAAVGRAWRNPQEHTTSPNGGL</sequence>
<evidence type="ECO:0000313" key="4">
    <source>
        <dbReference type="EMBL" id="KAA9133008.1"/>
    </source>
</evidence>
<reference evidence="5" key="1">
    <citation type="submission" date="2019-09" db="EMBL/GenBank/DDBJ databases">
        <title>Mumia zhuanghuii sp. nov. isolated from the intestinal contents of plateau pika (Ochotona curzoniae) in the Qinghai-Tibet plateau of China.</title>
        <authorList>
            <person name="Tian Z."/>
        </authorList>
    </citation>
    <scope>NUCLEOTIDE SEQUENCE [LARGE SCALE GENOMIC DNA]</scope>
    <source>
        <strain evidence="5">L-033</strain>
    </source>
</reference>
<dbReference type="Proteomes" id="UP000326838">
    <property type="component" value="Unassembled WGS sequence"/>
</dbReference>